<accession>A0A151MXW0</accession>
<dbReference type="AlphaFoldDB" id="A0A151MXW0"/>
<sequence>MFWFKLPLSQVKCLPTLSAGELSPRHEAGAMHGKKVPVPNYVRQEATGGYSRILYGTHGTAMEGSWRERSAKLSDTWIPNVIQHN</sequence>
<comment type="caution">
    <text evidence="1">The sequence shown here is derived from an EMBL/GenBank/DDBJ whole genome shotgun (WGS) entry which is preliminary data.</text>
</comment>
<dbReference type="Proteomes" id="UP000050525">
    <property type="component" value="Unassembled WGS sequence"/>
</dbReference>
<gene>
    <name evidence="1" type="ORF">Y1Q_0018010</name>
</gene>
<proteinExistence type="predicted"/>
<organism evidence="1 2">
    <name type="scientific">Alligator mississippiensis</name>
    <name type="common">American alligator</name>
    <dbReference type="NCBI Taxonomy" id="8496"/>
    <lineage>
        <taxon>Eukaryota</taxon>
        <taxon>Metazoa</taxon>
        <taxon>Chordata</taxon>
        <taxon>Craniata</taxon>
        <taxon>Vertebrata</taxon>
        <taxon>Euteleostomi</taxon>
        <taxon>Archelosauria</taxon>
        <taxon>Archosauria</taxon>
        <taxon>Crocodylia</taxon>
        <taxon>Alligatoridae</taxon>
        <taxon>Alligatorinae</taxon>
        <taxon>Alligator</taxon>
    </lineage>
</organism>
<dbReference type="EMBL" id="AKHW03004704">
    <property type="protein sequence ID" value="KYO29386.1"/>
    <property type="molecule type" value="Genomic_DNA"/>
</dbReference>
<protein>
    <submittedName>
        <fullName evidence="1">Uncharacterized protein</fullName>
    </submittedName>
</protein>
<evidence type="ECO:0000313" key="2">
    <source>
        <dbReference type="Proteomes" id="UP000050525"/>
    </source>
</evidence>
<reference evidence="1 2" key="1">
    <citation type="journal article" date="2012" name="Genome Biol.">
        <title>Sequencing three crocodilian genomes to illuminate the evolution of archosaurs and amniotes.</title>
        <authorList>
            <person name="St John J.A."/>
            <person name="Braun E.L."/>
            <person name="Isberg S.R."/>
            <person name="Miles L.G."/>
            <person name="Chong A.Y."/>
            <person name="Gongora J."/>
            <person name="Dalzell P."/>
            <person name="Moran C."/>
            <person name="Bed'hom B."/>
            <person name="Abzhanov A."/>
            <person name="Burgess S.C."/>
            <person name="Cooksey A.M."/>
            <person name="Castoe T.A."/>
            <person name="Crawford N.G."/>
            <person name="Densmore L.D."/>
            <person name="Drew J.C."/>
            <person name="Edwards S.V."/>
            <person name="Faircloth B.C."/>
            <person name="Fujita M.K."/>
            <person name="Greenwold M.J."/>
            <person name="Hoffmann F.G."/>
            <person name="Howard J.M."/>
            <person name="Iguchi T."/>
            <person name="Janes D.E."/>
            <person name="Khan S.Y."/>
            <person name="Kohno S."/>
            <person name="de Koning A.J."/>
            <person name="Lance S.L."/>
            <person name="McCarthy F.M."/>
            <person name="McCormack J.E."/>
            <person name="Merchant M.E."/>
            <person name="Peterson D.G."/>
            <person name="Pollock D.D."/>
            <person name="Pourmand N."/>
            <person name="Raney B.J."/>
            <person name="Roessler K.A."/>
            <person name="Sanford J.R."/>
            <person name="Sawyer R.H."/>
            <person name="Schmidt C.J."/>
            <person name="Triplett E.W."/>
            <person name="Tuberville T.D."/>
            <person name="Venegas-Anaya M."/>
            <person name="Howard J.T."/>
            <person name="Jarvis E.D."/>
            <person name="Guillette L.J.Jr."/>
            <person name="Glenn T.C."/>
            <person name="Green R.E."/>
            <person name="Ray D.A."/>
        </authorList>
    </citation>
    <scope>NUCLEOTIDE SEQUENCE [LARGE SCALE GENOMIC DNA]</scope>
    <source>
        <strain evidence="1">KSC_2009_1</strain>
    </source>
</reference>
<evidence type="ECO:0000313" key="1">
    <source>
        <dbReference type="EMBL" id="KYO29386.1"/>
    </source>
</evidence>
<keyword evidence="2" id="KW-1185">Reference proteome</keyword>
<name>A0A151MXW0_ALLMI</name>